<evidence type="ECO:0000313" key="3">
    <source>
        <dbReference type="EMBL" id="PCI78110.1"/>
    </source>
</evidence>
<dbReference type="NCBIfam" id="TIGR00051">
    <property type="entry name" value="YbgC/FadM family acyl-CoA thioesterase"/>
    <property type="match status" value="1"/>
</dbReference>
<dbReference type="InterPro" id="IPR050563">
    <property type="entry name" value="4-hydroxybenzoyl-CoA_TE"/>
</dbReference>
<comment type="similarity">
    <text evidence="1">Belongs to the 4-hydroxybenzoyl-CoA thioesterase family.</text>
</comment>
<reference evidence="4" key="1">
    <citation type="submission" date="2017-08" db="EMBL/GenBank/DDBJ databases">
        <title>A dynamic microbial community with high functional redundancy inhabits the cold, oxic subseafloor aquifer.</title>
        <authorList>
            <person name="Tully B.J."/>
            <person name="Wheat C.G."/>
            <person name="Glazer B.T."/>
            <person name="Huber J.A."/>
        </authorList>
    </citation>
    <scope>NUCLEOTIDE SEQUENCE [LARGE SCALE GENOMIC DNA]</scope>
</reference>
<accession>A0A2A4X6B2</accession>
<evidence type="ECO:0000256" key="1">
    <source>
        <dbReference type="ARBA" id="ARBA00005953"/>
    </source>
</evidence>
<proteinExistence type="inferred from homology"/>
<dbReference type="Gene3D" id="3.10.129.10">
    <property type="entry name" value="Hotdog Thioesterase"/>
    <property type="match status" value="1"/>
</dbReference>
<dbReference type="InterPro" id="IPR006684">
    <property type="entry name" value="YbgC/YbaW"/>
</dbReference>
<dbReference type="PIRSF" id="PIRSF003230">
    <property type="entry name" value="YbgC"/>
    <property type="match status" value="1"/>
</dbReference>
<dbReference type="Pfam" id="PF13279">
    <property type="entry name" value="4HBT_2"/>
    <property type="match status" value="1"/>
</dbReference>
<dbReference type="SUPFAM" id="SSF54637">
    <property type="entry name" value="Thioesterase/thiol ester dehydrase-isomerase"/>
    <property type="match status" value="1"/>
</dbReference>
<dbReference type="GO" id="GO:0047617">
    <property type="term" value="F:fatty acyl-CoA hydrolase activity"/>
    <property type="evidence" value="ECO:0007669"/>
    <property type="project" value="TreeGrafter"/>
</dbReference>
<dbReference type="CDD" id="cd00586">
    <property type="entry name" value="4HBT"/>
    <property type="match status" value="1"/>
</dbReference>
<keyword evidence="2" id="KW-0378">Hydrolase</keyword>
<dbReference type="PANTHER" id="PTHR31793:SF27">
    <property type="entry name" value="NOVEL THIOESTERASE SUPERFAMILY DOMAIN AND SAPOSIN A-TYPE DOMAIN CONTAINING PROTEIN (0610012H03RIK)"/>
    <property type="match status" value="1"/>
</dbReference>
<name>A0A2A4X6B2_9GAMM</name>
<dbReference type="EMBL" id="NVUL01000037">
    <property type="protein sequence ID" value="PCI78110.1"/>
    <property type="molecule type" value="Genomic_DNA"/>
</dbReference>
<evidence type="ECO:0000256" key="2">
    <source>
        <dbReference type="ARBA" id="ARBA00022801"/>
    </source>
</evidence>
<organism evidence="3 4">
    <name type="scientific">SAR86 cluster bacterium</name>
    <dbReference type="NCBI Taxonomy" id="2030880"/>
    <lineage>
        <taxon>Bacteria</taxon>
        <taxon>Pseudomonadati</taxon>
        <taxon>Pseudomonadota</taxon>
        <taxon>Gammaproteobacteria</taxon>
        <taxon>SAR86 cluster</taxon>
    </lineage>
</organism>
<evidence type="ECO:0000313" key="4">
    <source>
        <dbReference type="Proteomes" id="UP000218767"/>
    </source>
</evidence>
<dbReference type="InterPro" id="IPR029069">
    <property type="entry name" value="HotDog_dom_sf"/>
</dbReference>
<dbReference type="AlphaFoldDB" id="A0A2A4X6B2"/>
<sequence>MSYEKEPAVIESSFHVRYAETDAMGVVHHAGYLVYFEEARSHYMRELGSDYASIENDGFRLPVSEVGLRYVGSLRYGDIVKVRAWVEENKSRRIRFAYEVRKEGDESILVTGFTQHIWTDHNGRVIRAPQQWVGMMTS</sequence>
<comment type="caution">
    <text evidence="3">The sequence shown here is derived from an EMBL/GenBank/DDBJ whole genome shotgun (WGS) entry which is preliminary data.</text>
</comment>
<dbReference type="PANTHER" id="PTHR31793">
    <property type="entry name" value="4-HYDROXYBENZOYL-COA THIOESTERASE FAMILY MEMBER"/>
    <property type="match status" value="1"/>
</dbReference>
<protein>
    <submittedName>
        <fullName evidence="3">Uncharacterized protein</fullName>
    </submittedName>
</protein>
<dbReference type="Proteomes" id="UP000218767">
    <property type="component" value="Unassembled WGS sequence"/>
</dbReference>
<gene>
    <name evidence="3" type="ORF">COB20_06935</name>
</gene>